<gene>
    <name evidence="2" type="ORF">J2Z83_002127</name>
</gene>
<accession>A0ABS4IGE8</accession>
<dbReference type="SMART" id="SM00530">
    <property type="entry name" value="HTH_XRE"/>
    <property type="match status" value="1"/>
</dbReference>
<dbReference type="PROSITE" id="PS50943">
    <property type="entry name" value="HTH_CROC1"/>
    <property type="match status" value="1"/>
</dbReference>
<dbReference type="CDD" id="cd00093">
    <property type="entry name" value="HTH_XRE"/>
    <property type="match status" value="1"/>
</dbReference>
<dbReference type="Pfam" id="PF01381">
    <property type="entry name" value="HTH_3"/>
    <property type="match status" value="1"/>
</dbReference>
<protein>
    <submittedName>
        <fullName evidence="2">Transcriptional regulator with XRE-family HTH domain</fullName>
    </submittedName>
</protein>
<proteinExistence type="predicted"/>
<dbReference type="InterPro" id="IPR010982">
    <property type="entry name" value="Lambda_DNA-bd_dom_sf"/>
</dbReference>
<dbReference type="Gene3D" id="1.10.260.40">
    <property type="entry name" value="lambda repressor-like DNA-binding domains"/>
    <property type="match status" value="1"/>
</dbReference>
<sequence>MYMLRNNLHSLLDSKGVSQYQLADKLNVSPPAISRLVNARGMSPQWIERISNELQVEDISKIVSIVKVK</sequence>
<comment type="caution">
    <text evidence="2">The sequence shown here is derived from an EMBL/GenBank/DDBJ whole genome shotgun (WGS) entry which is preliminary data.</text>
</comment>
<dbReference type="InterPro" id="IPR001387">
    <property type="entry name" value="Cro/C1-type_HTH"/>
</dbReference>
<name>A0ABS4IGE8_9BACI</name>
<keyword evidence="3" id="KW-1185">Reference proteome</keyword>
<evidence type="ECO:0000313" key="2">
    <source>
        <dbReference type="EMBL" id="MBP1970019.1"/>
    </source>
</evidence>
<evidence type="ECO:0000259" key="1">
    <source>
        <dbReference type="PROSITE" id="PS50943"/>
    </source>
</evidence>
<dbReference type="EMBL" id="JAGGKX010000009">
    <property type="protein sequence ID" value="MBP1970019.1"/>
    <property type="molecule type" value="Genomic_DNA"/>
</dbReference>
<dbReference type="Proteomes" id="UP001519345">
    <property type="component" value="Unassembled WGS sequence"/>
</dbReference>
<evidence type="ECO:0000313" key="3">
    <source>
        <dbReference type="Proteomes" id="UP001519345"/>
    </source>
</evidence>
<feature type="domain" description="HTH cro/C1-type" evidence="1">
    <location>
        <begin position="8"/>
        <end position="62"/>
    </location>
</feature>
<organism evidence="2 3">
    <name type="scientific">Virgibacillus natechei</name>
    <dbReference type="NCBI Taxonomy" id="1216297"/>
    <lineage>
        <taxon>Bacteria</taxon>
        <taxon>Bacillati</taxon>
        <taxon>Bacillota</taxon>
        <taxon>Bacilli</taxon>
        <taxon>Bacillales</taxon>
        <taxon>Bacillaceae</taxon>
        <taxon>Virgibacillus</taxon>
    </lineage>
</organism>
<dbReference type="SUPFAM" id="SSF47413">
    <property type="entry name" value="lambda repressor-like DNA-binding domains"/>
    <property type="match status" value="1"/>
</dbReference>
<dbReference type="RefSeq" id="WP_209463174.1">
    <property type="nucleotide sequence ID" value="NZ_JAGGKX010000009.1"/>
</dbReference>
<reference evidence="2 3" key="1">
    <citation type="submission" date="2021-03" db="EMBL/GenBank/DDBJ databases">
        <title>Genomic Encyclopedia of Type Strains, Phase IV (KMG-IV): sequencing the most valuable type-strain genomes for metagenomic binning, comparative biology and taxonomic classification.</title>
        <authorList>
            <person name="Goeker M."/>
        </authorList>
    </citation>
    <scope>NUCLEOTIDE SEQUENCE [LARGE SCALE GENOMIC DNA]</scope>
    <source>
        <strain evidence="2 3">DSM 25609</strain>
    </source>
</reference>